<evidence type="ECO:0000313" key="2">
    <source>
        <dbReference type="Proteomes" id="UP000439678"/>
    </source>
</evidence>
<organism evidence="1 2">
    <name type="scientific">Streptococcus salivarius</name>
    <dbReference type="NCBI Taxonomy" id="1304"/>
    <lineage>
        <taxon>Bacteria</taxon>
        <taxon>Bacillati</taxon>
        <taxon>Bacillota</taxon>
        <taxon>Bacilli</taxon>
        <taxon>Lactobacillales</taxon>
        <taxon>Streptococcaceae</taxon>
        <taxon>Streptococcus</taxon>
    </lineage>
</organism>
<dbReference type="AlphaFoldDB" id="A0A6A8UF79"/>
<dbReference type="Proteomes" id="UP000439678">
    <property type="component" value="Unassembled WGS sequence"/>
</dbReference>
<protein>
    <submittedName>
        <fullName evidence="1">Uncharacterized protein</fullName>
    </submittedName>
</protein>
<sequence>MKNNDQSGFENLDKVFESLDAIEMASSQGGKSWIRYVSDFSYWFNKISLDLGF</sequence>
<proteinExistence type="predicted"/>
<evidence type="ECO:0000313" key="1">
    <source>
        <dbReference type="EMBL" id="MTR28516.1"/>
    </source>
</evidence>
<comment type="caution">
    <text evidence="1">The sequence shown here is derived from an EMBL/GenBank/DDBJ whole genome shotgun (WGS) entry which is preliminary data.</text>
</comment>
<dbReference type="RefSeq" id="WP_155124509.1">
    <property type="nucleotide sequence ID" value="NZ_JADNKH010000009.1"/>
</dbReference>
<dbReference type="EMBL" id="WMYO01000009">
    <property type="protein sequence ID" value="MTR28516.1"/>
    <property type="molecule type" value="Genomic_DNA"/>
</dbReference>
<gene>
    <name evidence="1" type="ORF">GMC65_09200</name>
</gene>
<accession>A0A6A8UF79</accession>
<name>A0A6A8UF79_STRSL</name>
<reference evidence="1 2" key="1">
    <citation type="journal article" date="2019" name="Nat. Med.">
        <title>A library of human gut bacterial isolates paired with longitudinal multiomics data enables mechanistic microbiome research.</title>
        <authorList>
            <person name="Poyet M."/>
            <person name="Groussin M."/>
            <person name="Gibbons S.M."/>
            <person name="Avila-Pacheco J."/>
            <person name="Jiang X."/>
            <person name="Kearney S.M."/>
            <person name="Perrotta A.R."/>
            <person name="Berdy B."/>
            <person name="Zhao S."/>
            <person name="Lieberman T.D."/>
            <person name="Swanson P.K."/>
            <person name="Smith M."/>
            <person name="Roesemann S."/>
            <person name="Alexander J.E."/>
            <person name="Rich S.A."/>
            <person name="Livny J."/>
            <person name="Vlamakis H."/>
            <person name="Clish C."/>
            <person name="Bullock K."/>
            <person name="Deik A."/>
            <person name="Scott J."/>
            <person name="Pierce K.A."/>
            <person name="Xavier R.J."/>
            <person name="Alm E.J."/>
        </authorList>
    </citation>
    <scope>NUCLEOTIDE SEQUENCE [LARGE SCALE GENOMIC DNA]</scope>
    <source>
        <strain evidence="1 2">BIOML-A4</strain>
    </source>
</reference>